<proteinExistence type="predicted"/>
<feature type="transmembrane region" description="Helical" evidence="1">
    <location>
        <begin position="6"/>
        <end position="26"/>
    </location>
</feature>
<name>A0ABU0L4Y6_9BACL</name>
<protein>
    <submittedName>
        <fullName evidence="2">Uncharacterized protein</fullName>
    </submittedName>
</protein>
<feature type="transmembrane region" description="Helical" evidence="1">
    <location>
        <begin position="57"/>
        <end position="74"/>
    </location>
</feature>
<evidence type="ECO:0000256" key="1">
    <source>
        <dbReference type="SAM" id="Phobius"/>
    </source>
</evidence>
<keyword evidence="1" id="KW-1133">Transmembrane helix</keyword>
<keyword evidence="1" id="KW-0812">Transmembrane</keyword>
<keyword evidence="1" id="KW-0472">Membrane</keyword>
<sequence>MWEPIRFLLFSTMESYAAFALMLSIFRLKAIDYAWQAIIIMFIISAQSYVLREELSLAVFVPIISMLLYIFLITTVVKVPILWSSIITIIGFSIYGVMQSIILKILFQNVPTEQFQGSAQGALLQAITSAVVLLLSWVLYKFGIGFMADFERLRFKWEHFIVSGLIAFSLIAVTIMLYYNDVWLNIVFFALASGMFLYYAFKKEDEI</sequence>
<dbReference type="Proteomes" id="UP001242811">
    <property type="component" value="Unassembled WGS sequence"/>
</dbReference>
<keyword evidence="3" id="KW-1185">Reference proteome</keyword>
<feature type="transmembrane region" description="Helical" evidence="1">
    <location>
        <begin position="183"/>
        <end position="201"/>
    </location>
</feature>
<feature type="transmembrane region" description="Helical" evidence="1">
    <location>
        <begin position="122"/>
        <end position="140"/>
    </location>
</feature>
<gene>
    <name evidence="2" type="ORF">QOZ95_004554</name>
</gene>
<dbReference type="RefSeq" id="WP_244315961.1">
    <property type="nucleotide sequence ID" value="NZ_CP045298.1"/>
</dbReference>
<comment type="caution">
    <text evidence="2">The sequence shown here is derived from an EMBL/GenBank/DDBJ whole genome shotgun (WGS) entry which is preliminary data.</text>
</comment>
<evidence type="ECO:0000313" key="3">
    <source>
        <dbReference type="Proteomes" id="UP001242811"/>
    </source>
</evidence>
<dbReference type="EMBL" id="JAUSWA010000035">
    <property type="protein sequence ID" value="MDQ0496364.1"/>
    <property type="molecule type" value="Genomic_DNA"/>
</dbReference>
<feature type="transmembrane region" description="Helical" evidence="1">
    <location>
        <begin position="81"/>
        <end position="102"/>
    </location>
</feature>
<feature type="transmembrane region" description="Helical" evidence="1">
    <location>
        <begin position="33"/>
        <end position="51"/>
    </location>
</feature>
<organism evidence="2 3">
    <name type="scientific">Paenibacillus brasilensis</name>
    <dbReference type="NCBI Taxonomy" id="128574"/>
    <lineage>
        <taxon>Bacteria</taxon>
        <taxon>Bacillati</taxon>
        <taxon>Bacillota</taxon>
        <taxon>Bacilli</taxon>
        <taxon>Bacillales</taxon>
        <taxon>Paenibacillaceae</taxon>
        <taxon>Paenibacillus</taxon>
    </lineage>
</organism>
<feature type="transmembrane region" description="Helical" evidence="1">
    <location>
        <begin position="160"/>
        <end position="177"/>
    </location>
</feature>
<evidence type="ECO:0000313" key="2">
    <source>
        <dbReference type="EMBL" id="MDQ0496364.1"/>
    </source>
</evidence>
<accession>A0ABU0L4Y6</accession>
<reference evidence="2 3" key="1">
    <citation type="submission" date="2023-07" db="EMBL/GenBank/DDBJ databases">
        <title>Genomic Encyclopedia of Type Strains, Phase IV (KMG-IV): sequencing the most valuable type-strain genomes for metagenomic binning, comparative biology and taxonomic classification.</title>
        <authorList>
            <person name="Goeker M."/>
        </authorList>
    </citation>
    <scope>NUCLEOTIDE SEQUENCE [LARGE SCALE GENOMIC DNA]</scope>
    <source>
        <strain evidence="2 3">DSM 14914</strain>
    </source>
</reference>